<dbReference type="Gene3D" id="3.10.450.50">
    <property type="match status" value="1"/>
</dbReference>
<protein>
    <recommendedName>
        <fullName evidence="1">SnoaL-like domain-containing protein</fullName>
    </recommendedName>
</protein>
<keyword evidence="3" id="KW-1185">Reference proteome</keyword>
<gene>
    <name evidence="2" type="ORF">AUC70_09470</name>
</gene>
<feature type="domain" description="SnoaL-like" evidence="1">
    <location>
        <begin position="11"/>
        <end position="117"/>
    </location>
</feature>
<dbReference type="EMBL" id="LPWE01000013">
    <property type="protein sequence ID" value="ODR93849.1"/>
    <property type="molecule type" value="Genomic_DNA"/>
</dbReference>
<dbReference type="RefSeq" id="WP_069445206.1">
    <property type="nucleotide sequence ID" value="NZ_LPWE01000013.1"/>
</dbReference>
<proteinExistence type="predicted"/>
<name>A0A1E3VJZ9_9HYPH</name>
<sequence length="129" mass="14153">MDSTELEAFLKKFYAARIEGDVEAVGAMFADDARFRIVGSPEFSMLATSVQGREGIMSLFRTLSDSFGLDEFSIEDLLMDGNKAAIRWSARVQNITSGETFTTELADFIEIDCGKIISLSEFLDTALAG</sequence>
<organism evidence="2 3">
    <name type="scientific">Methyloceanibacter stevinii</name>
    <dbReference type="NCBI Taxonomy" id="1774970"/>
    <lineage>
        <taxon>Bacteria</taxon>
        <taxon>Pseudomonadati</taxon>
        <taxon>Pseudomonadota</taxon>
        <taxon>Alphaproteobacteria</taxon>
        <taxon>Hyphomicrobiales</taxon>
        <taxon>Hyphomicrobiaceae</taxon>
        <taxon>Methyloceanibacter</taxon>
    </lineage>
</organism>
<accession>A0A1E3VJZ9</accession>
<evidence type="ECO:0000259" key="1">
    <source>
        <dbReference type="Pfam" id="PF12680"/>
    </source>
</evidence>
<comment type="caution">
    <text evidence="2">The sequence shown here is derived from an EMBL/GenBank/DDBJ whole genome shotgun (WGS) entry which is preliminary data.</text>
</comment>
<dbReference type="InterPro" id="IPR037401">
    <property type="entry name" value="SnoaL-like"/>
</dbReference>
<dbReference type="InterPro" id="IPR032710">
    <property type="entry name" value="NTF2-like_dom_sf"/>
</dbReference>
<dbReference type="SUPFAM" id="SSF54427">
    <property type="entry name" value="NTF2-like"/>
    <property type="match status" value="1"/>
</dbReference>
<dbReference type="STRING" id="1774970.AUC70_09470"/>
<dbReference type="Pfam" id="PF12680">
    <property type="entry name" value="SnoaL_2"/>
    <property type="match status" value="1"/>
</dbReference>
<reference evidence="2 3" key="1">
    <citation type="journal article" date="2016" name="Environ. Microbiol.">
        <title>New Methyloceanibacter diversity from North Sea sediments includes methanotroph containing solely the soluble methane monooxygenase.</title>
        <authorList>
            <person name="Vekeman B."/>
            <person name="Kerckhof F.M."/>
            <person name="Cremers G."/>
            <person name="de Vos P."/>
            <person name="Vandamme P."/>
            <person name="Boon N."/>
            <person name="Op den Camp H.J."/>
            <person name="Heylen K."/>
        </authorList>
    </citation>
    <scope>NUCLEOTIDE SEQUENCE [LARGE SCALE GENOMIC DNA]</scope>
    <source>
        <strain evidence="2 3">R-67176</strain>
    </source>
</reference>
<evidence type="ECO:0000313" key="2">
    <source>
        <dbReference type="EMBL" id="ODR93849.1"/>
    </source>
</evidence>
<evidence type="ECO:0000313" key="3">
    <source>
        <dbReference type="Proteomes" id="UP000094172"/>
    </source>
</evidence>
<dbReference type="Proteomes" id="UP000094172">
    <property type="component" value="Unassembled WGS sequence"/>
</dbReference>
<dbReference type="AlphaFoldDB" id="A0A1E3VJZ9"/>